<name>A0AA97I660_9MICO</name>
<proteinExistence type="predicted"/>
<dbReference type="Pfam" id="PF00392">
    <property type="entry name" value="GntR"/>
    <property type="match status" value="1"/>
</dbReference>
<evidence type="ECO:0000313" key="6">
    <source>
        <dbReference type="Proteomes" id="UP001305498"/>
    </source>
</evidence>
<keyword evidence="2" id="KW-0238">DNA-binding</keyword>
<feature type="domain" description="HTH gntR-type" evidence="4">
    <location>
        <begin position="1"/>
        <end position="73"/>
    </location>
</feature>
<keyword evidence="6" id="KW-1185">Reference proteome</keyword>
<keyword evidence="3" id="KW-0804">Transcription</keyword>
<dbReference type="Proteomes" id="UP001305498">
    <property type="component" value="Chromosome"/>
</dbReference>
<evidence type="ECO:0000313" key="5">
    <source>
        <dbReference type="EMBL" id="WOF24481.1"/>
    </source>
</evidence>
<dbReference type="Gene3D" id="1.20.120.530">
    <property type="entry name" value="GntR ligand-binding domain-like"/>
    <property type="match status" value="1"/>
</dbReference>
<accession>A0AA97I660</accession>
<keyword evidence="1" id="KW-0805">Transcription regulation</keyword>
<gene>
    <name evidence="5" type="ORF">N8K70_07410</name>
</gene>
<dbReference type="RefSeq" id="WP_317140954.1">
    <property type="nucleotide sequence ID" value="NZ_CP118157.1"/>
</dbReference>
<evidence type="ECO:0000259" key="4">
    <source>
        <dbReference type="PROSITE" id="PS50949"/>
    </source>
</evidence>
<dbReference type="SUPFAM" id="SSF48008">
    <property type="entry name" value="GntR ligand-binding domain-like"/>
    <property type="match status" value="1"/>
</dbReference>
<dbReference type="SMART" id="SM00895">
    <property type="entry name" value="FCD"/>
    <property type="match status" value="1"/>
</dbReference>
<dbReference type="GO" id="GO:0003700">
    <property type="term" value="F:DNA-binding transcription factor activity"/>
    <property type="evidence" value="ECO:0007669"/>
    <property type="project" value="InterPro"/>
</dbReference>
<organism evidence="5 6">
    <name type="scientific">Microbacterium betulae</name>
    <dbReference type="NCBI Taxonomy" id="2981139"/>
    <lineage>
        <taxon>Bacteria</taxon>
        <taxon>Bacillati</taxon>
        <taxon>Actinomycetota</taxon>
        <taxon>Actinomycetes</taxon>
        <taxon>Micrococcales</taxon>
        <taxon>Microbacteriaceae</taxon>
        <taxon>Microbacterium</taxon>
    </lineage>
</organism>
<dbReference type="PANTHER" id="PTHR43537:SF51">
    <property type="entry name" value="HTH-TYPE TRANSCRIPTIONAL REGULATOR LGOR-RELATED"/>
    <property type="match status" value="1"/>
</dbReference>
<dbReference type="PANTHER" id="PTHR43537">
    <property type="entry name" value="TRANSCRIPTIONAL REGULATOR, GNTR FAMILY"/>
    <property type="match status" value="1"/>
</dbReference>
<dbReference type="CDD" id="cd07377">
    <property type="entry name" value="WHTH_GntR"/>
    <property type="match status" value="1"/>
</dbReference>
<evidence type="ECO:0000256" key="2">
    <source>
        <dbReference type="ARBA" id="ARBA00023125"/>
    </source>
</evidence>
<dbReference type="SUPFAM" id="SSF46785">
    <property type="entry name" value="Winged helix' DNA-binding domain"/>
    <property type="match status" value="1"/>
</dbReference>
<dbReference type="PRINTS" id="PR00035">
    <property type="entry name" value="HTHGNTR"/>
</dbReference>
<dbReference type="InterPro" id="IPR008920">
    <property type="entry name" value="TF_FadR/GntR_C"/>
</dbReference>
<dbReference type="Gene3D" id="1.10.10.10">
    <property type="entry name" value="Winged helix-like DNA-binding domain superfamily/Winged helix DNA-binding domain"/>
    <property type="match status" value="1"/>
</dbReference>
<dbReference type="EMBL" id="CP118157">
    <property type="protein sequence ID" value="WOF24481.1"/>
    <property type="molecule type" value="Genomic_DNA"/>
</dbReference>
<dbReference type="GO" id="GO:0003677">
    <property type="term" value="F:DNA binding"/>
    <property type="evidence" value="ECO:0007669"/>
    <property type="project" value="UniProtKB-KW"/>
</dbReference>
<dbReference type="InterPro" id="IPR000524">
    <property type="entry name" value="Tscrpt_reg_HTH_GntR"/>
</dbReference>
<sequence>MRVHETVMQWVTEELASGRLHIGDHLPGERTLAETLKVSRNSLREALRVLEALGALHTSTGTGPRSGTIVTAAPEQALSLALSLQLATRQVEPHDVLQVRLLLEAWAAGHSDPARGDWAPLERILDRMDDGAIEVEEFLRLDAEFHVRASRAADNPLISTLMDALRIAIFDHTLARAQRLPDWGATSARLRHEHREILDALRHGRGAEAAGLLEAHIRGYYLETSERSPADGHPVGAPEPGA</sequence>
<dbReference type="InterPro" id="IPR036390">
    <property type="entry name" value="WH_DNA-bd_sf"/>
</dbReference>
<evidence type="ECO:0000256" key="3">
    <source>
        <dbReference type="ARBA" id="ARBA00023163"/>
    </source>
</evidence>
<dbReference type="KEGG" id="mbet:N8K70_07410"/>
<reference evidence="5 6" key="1">
    <citation type="submission" date="2023-02" db="EMBL/GenBank/DDBJ databases">
        <title>Microbacterium betulae sp. nov., isolated from birch wood.</title>
        <authorList>
            <person name="Pasciak M."/>
            <person name="Pawlik K.J."/>
            <person name="Martynowski D."/>
            <person name="Laczmanski L."/>
            <person name="Ciekot J."/>
            <person name="Szponar B."/>
            <person name="Wojcik-Fatla A."/>
            <person name="Mackiewicz B."/>
            <person name="Farian E."/>
            <person name="Cholewa G."/>
            <person name="Cholewa A."/>
            <person name="Dutkiewicz J."/>
        </authorList>
    </citation>
    <scope>NUCLEOTIDE SEQUENCE [LARGE SCALE GENOMIC DNA]</scope>
    <source>
        <strain evidence="5 6">AB</strain>
    </source>
</reference>
<dbReference type="PROSITE" id="PS50949">
    <property type="entry name" value="HTH_GNTR"/>
    <property type="match status" value="1"/>
</dbReference>
<dbReference type="InterPro" id="IPR011711">
    <property type="entry name" value="GntR_C"/>
</dbReference>
<dbReference type="AlphaFoldDB" id="A0AA97I660"/>
<dbReference type="Pfam" id="PF07729">
    <property type="entry name" value="FCD"/>
    <property type="match status" value="1"/>
</dbReference>
<protein>
    <submittedName>
        <fullName evidence="5">FCD domain-containing protein</fullName>
    </submittedName>
</protein>
<dbReference type="InterPro" id="IPR036388">
    <property type="entry name" value="WH-like_DNA-bd_sf"/>
</dbReference>
<evidence type="ECO:0000256" key="1">
    <source>
        <dbReference type="ARBA" id="ARBA00023015"/>
    </source>
</evidence>
<dbReference type="SMART" id="SM00345">
    <property type="entry name" value="HTH_GNTR"/>
    <property type="match status" value="1"/>
</dbReference>